<sequence length="303" mass="32489">MKSIFLRLVKEEKGTVLVLVAAAMMTFCGFAALVTDAGLLYVNRAKLVNALDSAVLAGAQELPNNTSSALQVAENYARSNGLSDGEFTFELDGDEKITGTANRDVNLLFARVLGYDSAEVPATATARTGPLVGTAGIRPFGVLWSNIQKGEPTVLRPDNASEGSWCYLLELGGTGTSVIKQNIEEGYPGTIEVADVIDGERGVNMSTMKSVETLVADCNHGCTPESHKPGCSRIMIVPVVDIQQVNSSGQVEKVRVLSFAAFFVEQYHHGPKEIRGTFIDYVTLGDIDPNGLDFGLYGVELYK</sequence>
<organism evidence="3 4">
    <name type="scientific">Candidatus Syntrophocurvum alkaliphilum</name>
    <dbReference type="NCBI Taxonomy" id="2293317"/>
    <lineage>
        <taxon>Bacteria</taxon>
        <taxon>Bacillati</taxon>
        <taxon>Bacillota</taxon>
        <taxon>Clostridia</taxon>
        <taxon>Eubacteriales</taxon>
        <taxon>Syntrophomonadaceae</taxon>
        <taxon>Candidatus Syntrophocurvum</taxon>
    </lineage>
</organism>
<dbReference type="KEGG" id="salq:SYNTR_1518"/>
<feature type="transmembrane region" description="Helical" evidence="1">
    <location>
        <begin position="16"/>
        <end position="42"/>
    </location>
</feature>
<keyword evidence="4" id="KW-1185">Reference proteome</keyword>
<dbReference type="OrthoDB" id="5447051at2"/>
<keyword evidence="1" id="KW-0812">Transmembrane</keyword>
<dbReference type="EMBL" id="CP046457">
    <property type="protein sequence ID" value="QGU00112.1"/>
    <property type="molecule type" value="Genomic_DNA"/>
</dbReference>
<dbReference type="Pfam" id="PF13400">
    <property type="entry name" value="Tad"/>
    <property type="match status" value="1"/>
</dbReference>
<dbReference type="InterPro" id="IPR028087">
    <property type="entry name" value="Tad_N"/>
</dbReference>
<evidence type="ECO:0000256" key="1">
    <source>
        <dbReference type="SAM" id="Phobius"/>
    </source>
</evidence>
<accession>A0A6I6DLW5</accession>
<evidence type="ECO:0000259" key="2">
    <source>
        <dbReference type="Pfam" id="PF13400"/>
    </source>
</evidence>
<dbReference type="Proteomes" id="UP000426444">
    <property type="component" value="Chromosome"/>
</dbReference>
<dbReference type="RefSeq" id="WP_156203931.1">
    <property type="nucleotide sequence ID" value="NZ_CP046457.1"/>
</dbReference>
<gene>
    <name evidence="3" type="ORF">SYNTR_1518</name>
</gene>
<evidence type="ECO:0000313" key="3">
    <source>
        <dbReference type="EMBL" id="QGU00112.1"/>
    </source>
</evidence>
<feature type="domain" description="Putative Flp pilus-assembly TadG-like N-terminal" evidence="2">
    <location>
        <begin position="14"/>
        <end position="60"/>
    </location>
</feature>
<evidence type="ECO:0000313" key="4">
    <source>
        <dbReference type="Proteomes" id="UP000426444"/>
    </source>
</evidence>
<dbReference type="AlphaFoldDB" id="A0A6I6DLW5"/>
<proteinExistence type="predicted"/>
<keyword evidence="1" id="KW-1133">Transmembrane helix</keyword>
<reference evidence="4" key="1">
    <citation type="journal article" date="2019" name="Microbiology">
        <title>Complete Genome Sequence of an Uncultured Bacterium of the Candidate Phylum Bipolaricaulota.</title>
        <authorList>
            <person name="Kadnikov V.V."/>
            <person name="Mardanov A.V."/>
            <person name="Beletsky A.V."/>
            <person name="Frank Y.A."/>
            <person name="Karnachuk O.V."/>
            <person name="Ravin N.V."/>
        </authorList>
    </citation>
    <scope>NUCLEOTIDE SEQUENCE [LARGE SCALE GENOMIC DNA]</scope>
</reference>
<name>A0A6I6DLW5_9FIRM</name>
<keyword evidence="1" id="KW-0472">Membrane</keyword>
<protein>
    <recommendedName>
        <fullName evidence="2">Putative Flp pilus-assembly TadG-like N-terminal domain-containing protein</fullName>
    </recommendedName>
</protein>